<accession>A0A7S6U0M6</accession>
<dbReference type="Proteomes" id="UP000593846">
    <property type="component" value="Chromosome"/>
</dbReference>
<dbReference type="Pfam" id="PF01936">
    <property type="entry name" value="NYN"/>
    <property type="match status" value="1"/>
</dbReference>
<dbReference type="AlphaFoldDB" id="A0A7S6U0M6"/>
<dbReference type="Gene3D" id="3.40.50.1010">
    <property type="entry name" value="5'-nuclease"/>
    <property type="match status" value="1"/>
</dbReference>
<organism evidence="2 3">
    <name type="scientific">Anabaenopsis elenkinii CCIBt3563</name>
    <dbReference type="NCBI Taxonomy" id="2779889"/>
    <lineage>
        <taxon>Bacteria</taxon>
        <taxon>Bacillati</taxon>
        <taxon>Cyanobacteriota</taxon>
        <taxon>Cyanophyceae</taxon>
        <taxon>Nostocales</taxon>
        <taxon>Nodulariaceae</taxon>
        <taxon>Anabaenopsis</taxon>
    </lineage>
</organism>
<sequence>MELQQSLAALQKRSNDSDTAIRNATPKGRGRVAIFIDGANLYYASQELKIHIDYKKLLELLTGDGSLWKAFYYTGIDSTRSQEKNFISWLGHNGFQVITKELVKRADGTRKANLDVEMAMDIDKLASHYDTAVFVGGDGDLAYALEQVSRRGIRVEVLGLRTMTSEALIKVADVYTDLGQVKEQLRK</sequence>
<evidence type="ECO:0000259" key="1">
    <source>
        <dbReference type="Pfam" id="PF01936"/>
    </source>
</evidence>
<name>A0A7S6U0M6_9CYAN</name>
<dbReference type="GO" id="GO:0004540">
    <property type="term" value="F:RNA nuclease activity"/>
    <property type="evidence" value="ECO:0007669"/>
    <property type="project" value="InterPro"/>
</dbReference>
<evidence type="ECO:0000313" key="2">
    <source>
        <dbReference type="EMBL" id="QOV24795.1"/>
    </source>
</evidence>
<dbReference type="PANTHER" id="PTHR35458:SF8">
    <property type="entry name" value="SLR0650 PROTEIN"/>
    <property type="match status" value="1"/>
</dbReference>
<dbReference type="CDD" id="cd10911">
    <property type="entry name" value="PIN_LabA"/>
    <property type="match status" value="1"/>
</dbReference>
<reference evidence="3" key="1">
    <citation type="submission" date="2020-10" db="EMBL/GenBank/DDBJ databases">
        <title>Genome-based taxonomic classification of the species Anabaenopsis elenkinii.</title>
        <authorList>
            <person name="Delbaje E."/>
            <person name="Andreote A.P.D."/>
            <person name="Pellegrinetti T.A."/>
            <person name="Cruz R.B."/>
            <person name="Branco L.H.Z."/>
            <person name="Fiore M.F."/>
        </authorList>
    </citation>
    <scope>NUCLEOTIDE SEQUENCE [LARGE SCALE GENOMIC DNA]</scope>
    <source>
        <strain evidence="3">CCIBt3563</strain>
    </source>
</reference>
<dbReference type="PANTHER" id="PTHR35458">
    <property type="entry name" value="SLR0755 PROTEIN"/>
    <property type="match status" value="1"/>
</dbReference>
<evidence type="ECO:0000313" key="3">
    <source>
        <dbReference type="Proteomes" id="UP000593846"/>
    </source>
</evidence>
<gene>
    <name evidence="2" type="ORF">IM676_19215</name>
</gene>
<dbReference type="InterPro" id="IPR021139">
    <property type="entry name" value="NYN"/>
</dbReference>
<dbReference type="KEGG" id="aee:IM676_19215"/>
<keyword evidence="3" id="KW-1185">Reference proteome</keyword>
<feature type="domain" description="NYN" evidence="1">
    <location>
        <begin position="31"/>
        <end position="178"/>
    </location>
</feature>
<dbReference type="EMBL" id="CP063311">
    <property type="protein sequence ID" value="QOV24795.1"/>
    <property type="molecule type" value="Genomic_DNA"/>
</dbReference>
<proteinExistence type="predicted"/>
<dbReference type="InterPro" id="IPR047140">
    <property type="entry name" value="LabA"/>
</dbReference>
<protein>
    <submittedName>
        <fullName evidence="2">NYN domain-containing protein</fullName>
    </submittedName>
</protein>